<sequence length="57" mass="6301">MRKWKIFEQLRFIFGCGVIGGVTASMFFGWIDRSVDMQTIGIVIGAGAATLTEFDIV</sequence>
<evidence type="ECO:0000313" key="3">
    <source>
        <dbReference type="Proteomes" id="UP000184693"/>
    </source>
</evidence>
<organism evidence="2 3">
    <name type="scientific">Paraburkholderia phenazinium</name>
    <dbReference type="NCBI Taxonomy" id="60549"/>
    <lineage>
        <taxon>Bacteria</taxon>
        <taxon>Pseudomonadati</taxon>
        <taxon>Pseudomonadota</taxon>
        <taxon>Betaproteobacteria</taxon>
        <taxon>Burkholderiales</taxon>
        <taxon>Burkholderiaceae</taxon>
        <taxon>Paraburkholderia</taxon>
    </lineage>
</organism>
<dbReference type="EMBL" id="FSRM01000001">
    <property type="protein sequence ID" value="SIO14074.1"/>
    <property type="molecule type" value="Genomic_DNA"/>
</dbReference>
<dbReference type="Proteomes" id="UP000184693">
    <property type="component" value="Unassembled WGS sequence"/>
</dbReference>
<protein>
    <submittedName>
        <fullName evidence="2">Uncharacterized protein</fullName>
    </submittedName>
</protein>
<dbReference type="RefSeq" id="WP_167379388.1">
    <property type="nucleotide sequence ID" value="NZ_FSRM01000001.1"/>
</dbReference>
<name>A0A1N6H2R1_9BURK</name>
<evidence type="ECO:0000313" key="2">
    <source>
        <dbReference type="EMBL" id="SIO14074.1"/>
    </source>
</evidence>
<keyword evidence="1" id="KW-1133">Transmembrane helix</keyword>
<dbReference type="AlphaFoldDB" id="A0A1N6H2R1"/>
<gene>
    <name evidence="2" type="ORF">SAMN05444168_2935</name>
</gene>
<feature type="transmembrane region" description="Helical" evidence="1">
    <location>
        <begin position="12"/>
        <end position="31"/>
    </location>
</feature>
<keyword evidence="1" id="KW-0472">Membrane</keyword>
<evidence type="ECO:0000256" key="1">
    <source>
        <dbReference type="SAM" id="Phobius"/>
    </source>
</evidence>
<keyword evidence="1" id="KW-0812">Transmembrane</keyword>
<reference evidence="2 3" key="1">
    <citation type="submission" date="2016-11" db="EMBL/GenBank/DDBJ databases">
        <authorList>
            <person name="Jaros S."/>
            <person name="Januszkiewicz K."/>
            <person name="Wedrychowicz H."/>
        </authorList>
    </citation>
    <scope>NUCLEOTIDE SEQUENCE [LARGE SCALE GENOMIC DNA]</scope>
    <source>
        <strain evidence="2 3">GAS86</strain>
    </source>
</reference>
<accession>A0A1N6H2R1</accession>
<proteinExistence type="predicted"/>